<feature type="domain" description="Pseudouridine synthase I TruA alpha/beta" evidence="8">
    <location>
        <begin position="7"/>
        <end position="104"/>
    </location>
</feature>
<dbReference type="HAMAP" id="MF_00171">
    <property type="entry name" value="TruA"/>
    <property type="match status" value="1"/>
</dbReference>
<evidence type="ECO:0000256" key="2">
    <source>
        <dbReference type="ARBA" id="ARBA00022694"/>
    </source>
</evidence>
<evidence type="ECO:0000256" key="1">
    <source>
        <dbReference type="ARBA" id="ARBA00009375"/>
    </source>
</evidence>
<evidence type="ECO:0000259" key="8">
    <source>
        <dbReference type="Pfam" id="PF01416"/>
    </source>
</evidence>
<dbReference type="AlphaFoldDB" id="A0A2S6FYC3"/>
<accession>A0A2S6FYC3</accession>
<dbReference type="RefSeq" id="WP_104409711.1">
    <property type="nucleotide sequence ID" value="NZ_PTIS01000006.1"/>
</dbReference>
<dbReference type="GO" id="GO:0031119">
    <property type="term" value="P:tRNA pseudouridine synthesis"/>
    <property type="evidence" value="ECO:0007669"/>
    <property type="project" value="UniProtKB-UniRule"/>
</dbReference>
<dbReference type="PIRSF" id="PIRSF001430">
    <property type="entry name" value="tRNA_psdUrid_synth"/>
    <property type="match status" value="1"/>
</dbReference>
<dbReference type="Gene3D" id="3.30.70.660">
    <property type="entry name" value="Pseudouridine synthase I, catalytic domain, C-terminal subdomain"/>
    <property type="match status" value="1"/>
</dbReference>
<dbReference type="NCBIfam" id="TIGR00071">
    <property type="entry name" value="hisT_truA"/>
    <property type="match status" value="1"/>
</dbReference>
<dbReference type="GO" id="GO:0003723">
    <property type="term" value="F:RNA binding"/>
    <property type="evidence" value="ECO:0007669"/>
    <property type="project" value="InterPro"/>
</dbReference>
<dbReference type="Pfam" id="PF01416">
    <property type="entry name" value="PseudoU_synth_1"/>
    <property type="match status" value="2"/>
</dbReference>
<keyword evidence="3 4" id="KW-0413">Isomerase</keyword>
<dbReference type="Proteomes" id="UP000239863">
    <property type="component" value="Unassembled WGS sequence"/>
</dbReference>
<dbReference type="InterPro" id="IPR020095">
    <property type="entry name" value="PsdUridine_synth_TruA_C"/>
</dbReference>
<dbReference type="PANTHER" id="PTHR11142">
    <property type="entry name" value="PSEUDOURIDYLATE SYNTHASE"/>
    <property type="match status" value="1"/>
</dbReference>
<dbReference type="GO" id="GO:0160147">
    <property type="term" value="F:tRNA pseudouridine(38-40) synthase activity"/>
    <property type="evidence" value="ECO:0007669"/>
    <property type="project" value="UniProtKB-EC"/>
</dbReference>
<evidence type="ECO:0000313" key="9">
    <source>
        <dbReference type="EMBL" id="PPK48563.1"/>
    </source>
</evidence>
<dbReference type="Gene3D" id="3.30.70.580">
    <property type="entry name" value="Pseudouridine synthase I, catalytic domain, N-terminal subdomain"/>
    <property type="match status" value="1"/>
</dbReference>
<dbReference type="FunFam" id="3.30.70.580:FF:000001">
    <property type="entry name" value="tRNA pseudouridine synthase A"/>
    <property type="match status" value="1"/>
</dbReference>
<evidence type="ECO:0000256" key="4">
    <source>
        <dbReference type="HAMAP-Rule" id="MF_00171"/>
    </source>
</evidence>
<dbReference type="SUPFAM" id="SSF55120">
    <property type="entry name" value="Pseudouridine synthase"/>
    <property type="match status" value="1"/>
</dbReference>
<dbReference type="STRING" id="37659.GCA_000703125_00679"/>
<organism evidence="9 10">
    <name type="scientific">Clostridium algidicarnis DSM 15099</name>
    <dbReference type="NCBI Taxonomy" id="1121295"/>
    <lineage>
        <taxon>Bacteria</taxon>
        <taxon>Bacillati</taxon>
        <taxon>Bacillota</taxon>
        <taxon>Clostridia</taxon>
        <taxon>Eubacteriales</taxon>
        <taxon>Clostridiaceae</taxon>
        <taxon>Clostridium</taxon>
    </lineage>
</organism>
<dbReference type="InterPro" id="IPR020094">
    <property type="entry name" value="TruA/RsuA/RluB/E/F_N"/>
</dbReference>
<reference evidence="9 10" key="1">
    <citation type="submission" date="2018-02" db="EMBL/GenBank/DDBJ databases">
        <title>Genomic Encyclopedia of Archaeal and Bacterial Type Strains, Phase II (KMG-II): from individual species to whole genera.</title>
        <authorList>
            <person name="Goeker M."/>
        </authorList>
    </citation>
    <scope>NUCLEOTIDE SEQUENCE [LARGE SCALE GENOMIC DNA]</scope>
    <source>
        <strain evidence="9 10">DSM 15099</strain>
    </source>
</reference>
<dbReference type="OrthoDB" id="9811823at2"/>
<keyword evidence="2 4" id="KW-0819">tRNA processing</keyword>
<comment type="caution">
    <text evidence="4">Lacks conserved residue(s) required for the propagation of feature annotation.</text>
</comment>
<feature type="domain" description="Pseudouridine synthase I TruA alpha/beta" evidence="8">
    <location>
        <begin position="143"/>
        <end position="244"/>
    </location>
</feature>
<dbReference type="CDD" id="cd02570">
    <property type="entry name" value="PseudoU_synth_EcTruA"/>
    <property type="match status" value="1"/>
</dbReference>
<comment type="similarity">
    <text evidence="1 4 7">Belongs to the tRNA pseudouridine synthase TruA family.</text>
</comment>
<comment type="subunit">
    <text evidence="4">Homodimer.</text>
</comment>
<dbReference type="PANTHER" id="PTHR11142:SF0">
    <property type="entry name" value="TRNA PSEUDOURIDINE SYNTHASE-LIKE 1"/>
    <property type="match status" value="1"/>
</dbReference>
<evidence type="ECO:0000256" key="6">
    <source>
        <dbReference type="PIRSR" id="PIRSR001430-2"/>
    </source>
</evidence>
<comment type="catalytic activity">
    <reaction evidence="4 7">
        <text>uridine(38/39/40) in tRNA = pseudouridine(38/39/40) in tRNA</text>
        <dbReference type="Rhea" id="RHEA:22376"/>
        <dbReference type="Rhea" id="RHEA-COMP:10085"/>
        <dbReference type="Rhea" id="RHEA-COMP:10087"/>
        <dbReference type="ChEBI" id="CHEBI:65314"/>
        <dbReference type="ChEBI" id="CHEBI:65315"/>
        <dbReference type="EC" id="5.4.99.12"/>
    </reaction>
</comment>
<evidence type="ECO:0000256" key="5">
    <source>
        <dbReference type="PIRSR" id="PIRSR001430-1"/>
    </source>
</evidence>
<gene>
    <name evidence="4" type="primary">truA</name>
    <name evidence="9" type="ORF">BD821_10685</name>
</gene>
<feature type="binding site" evidence="4 6">
    <location>
        <position position="110"/>
    </location>
    <ligand>
        <name>substrate</name>
    </ligand>
</feature>
<protein>
    <recommendedName>
        <fullName evidence="4">tRNA pseudouridine synthase A</fullName>
        <ecNumber evidence="4">5.4.99.12</ecNumber>
    </recommendedName>
    <alternativeName>
        <fullName evidence="4">tRNA pseudouridine(38-40) synthase</fullName>
    </alternativeName>
    <alternativeName>
        <fullName evidence="4">tRNA pseudouridylate synthase I</fullName>
    </alternativeName>
    <alternativeName>
        <fullName evidence="4">tRNA-uridine isomerase I</fullName>
    </alternativeName>
</protein>
<dbReference type="EC" id="5.4.99.12" evidence="4"/>
<dbReference type="InterPro" id="IPR020103">
    <property type="entry name" value="PsdUridine_synth_cat_dom_sf"/>
</dbReference>
<evidence type="ECO:0000256" key="3">
    <source>
        <dbReference type="ARBA" id="ARBA00023235"/>
    </source>
</evidence>
<dbReference type="InterPro" id="IPR001406">
    <property type="entry name" value="PsdUridine_synth_TruA"/>
</dbReference>
<dbReference type="EMBL" id="PTIS01000006">
    <property type="protein sequence ID" value="PPK48563.1"/>
    <property type="molecule type" value="Genomic_DNA"/>
</dbReference>
<name>A0A2S6FYC3_9CLOT</name>
<comment type="caution">
    <text evidence="9">The sequence shown here is derived from an EMBL/GenBank/DDBJ whole genome shotgun (WGS) entry which is preliminary data.</text>
</comment>
<comment type="function">
    <text evidence="4">Formation of pseudouridine at positions 38, 39 and 40 in the anticodon stem and loop of transfer RNAs.</text>
</comment>
<feature type="active site" description="Nucleophile" evidence="4 5">
    <location>
        <position position="52"/>
    </location>
</feature>
<evidence type="ECO:0000256" key="7">
    <source>
        <dbReference type="RuleBase" id="RU003792"/>
    </source>
</evidence>
<dbReference type="InterPro" id="IPR020097">
    <property type="entry name" value="PsdUridine_synth_TruA_a/b_dom"/>
</dbReference>
<sequence length="244" mass="27770">MKNIKLIVEYDGTNYSGWQRQNNAMTIQQKIEEAIFKSTGESLDVIGCSRTDAGVHAKAFVLNFHTKSTIPSDKIKNVINLNLPEDIIILSSEEVEKEFHARYSCVAKTYSYTIFNRESVPALYRNYVYHVRKPLNVDIMIEASKYFLGKQDFSAFKNMGSSVKTSTRTIKDIEIYKQNDYIKIYITADGFLYNMVKIIVGTLVQVGKGKMPPKQIRDIIESKDRSKAGKAVLSSGLCLEKVFY</sequence>
<proteinExistence type="inferred from homology"/>
<evidence type="ECO:0000313" key="10">
    <source>
        <dbReference type="Proteomes" id="UP000239863"/>
    </source>
</evidence>